<keyword evidence="8" id="KW-1185">Reference proteome</keyword>
<evidence type="ECO:0000256" key="5">
    <source>
        <dbReference type="PROSITE-ProRule" id="PRU00175"/>
    </source>
</evidence>
<dbReference type="InterPro" id="IPR047126">
    <property type="entry name" value="RNF141-like"/>
</dbReference>
<organism evidence="7 8">
    <name type="scientific">Brassicogethes aeneus</name>
    <name type="common">Rape pollen beetle</name>
    <name type="synonym">Meligethes aeneus</name>
    <dbReference type="NCBI Taxonomy" id="1431903"/>
    <lineage>
        <taxon>Eukaryota</taxon>
        <taxon>Metazoa</taxon>
        <taxon>Ecdysozoa</taxon>
        <taxon>Arthropoda</taxon>
        <taxon>Hexapoda</taxon>
        <taxon>Insecta</taxon>
        <taxon>Pterygota</taxon>
        <taxon>Neoptera</taxon>
        <taxon>Endopterygota</taxon>
        <taxon>Coleoptera</taxon>
        <taxon>Polyphaga</taxon>
        <taxon>Cucujiformia</taxon>
        <taxon>Nitidulidae</taxon>
        <taxon>Meligethinae</taxon>
        <taxon>Brassicogethes</taxon>
    </lineage>
</organism>
<protein>
    <recommendedName>
        <fullName evidence="1">RING finger protein 141</fullName>
    </recommendedName>
</protein>
<proteinExistence type="predicted"/>
<dbReference type="SMART" id="SM00184">
    <property type="entry name" value="RING"/>
    <property type="match status" value="1"/>
</dbReference>
<evidence type="ECO:0000256" key="2">
    <source>
        <dbReference type="ARBA" id="ARBA00022723"/>
    </source>
</evidence>
<gene>
    <name evidence="7" type="ORF">MELIAE_LOCUS10818</name>
</gene>
<dbReference type="Pfam" id="PF13920">
    <property type="entry name" value="zf-C3HC4_3"/>
    <property type="match status" value="1"/>
</dbReference>
<name>A0A9P0BAH6_BRAAE</name>
<dbReference type="OrthoDB" id="1630758at2759"/>
<evidence type="ECO:0000256" key="1">
    <source>
        <dbReference type="ARBA" id="ARBA00022017"/>
    </source>
</evidence>
<dbReference type="GO" id="GO:0008270">
    <property type="term" value="F:zinc ion binding"/>
    <property type="evidence" value="ECO:0007669"/>
    <property type="project" value="UniProtKB-KW"/>
</dbReference>
<dbReference type="InterPro" id="IPR013083">
    <property type="entry name" value="Znf_RING/FYVE/PHD"/>
</dbReference>
<dbReference type="GO" id="GO:0051865">
    <property type="term" value="P:protein autoubiquitination"/>
    <property type="evidence" value="ECO:0007669"/>
    <property type="project" value="TreeGrafter"/>
</dbReference>
<sequence length="211" mass="23794">MGSGASHIDDILPPLLENICTLTYDEFLVHLKELNEILKNSLDSNGKKLVFAIKKNTDSTIFWKATVQIACVKFDPDSKKIESYKLFNLLDFLKIYSTIKSQNSAAEQSALNVSKILSSLESTSIEGNTECCICFERKQDVTLPCAHSYCTKCIEEWSESHDTCPICRDKFESSEDTWVISEAPNADEISKEIQENLTKLTEEHSDDCYVA</sequence>
<keyword evidence="4" id="KW-0862">Zinc</keyword>
<dbReference type="PANTHER" id="PTHR12109">
    <property type="entry name" value="RING FINGER PROTEIN 141-RELATED"/>
    <property type="match status" value="1"/>
</dbReference>
<dbReference type="SUPFAM" id="SSF57850">
    <property type="entry name" value="RING/U-box"/>
    <property type="match status" value="1"/>
</dbReference>
<dbReference type="GO" id="GO:0004842">
    <property type="term" value="F:ubiquitin-protein transferase activity"/>
    <property type="evidence" value="ECO:0007669"/>
    <property type="project" value="TreeGrafter"/>
</dbReference>
<dbReference type="InterPro" id="IPR001841">
    <property type="entry name" value="Znf_RING"/>
</dbReference>
<evidence type="ECO:0000256" key="4">
    <source>
        <dbReference type="ARBA" id="ARBA00022833"/>
    </source>
</evidence>
<accession>A0A9P0BAH6</accession>
<dbReference type="PROSITE" id="PS00518">
    <property type="entry name" value="ZF_RING_1"/>
    <property type="match status" value="1"/>
</dbReference>
<evidence type="ECO:0000256" key="3">
    <source>
        <dbReference type="ARBA" id="ARBA00022771"/>
    </source>
</evidence>
<evidence type="ECO:0000259" key="6">
    <source>
        <dbReference type="PROSITE" id="PS50089"/>
    </source>
</evidence>
<dbReference type="Proteomes" id="UP001154078">
    <property type="component" value="Chromosome 7"/>
</dbReference>
<dbReference type="Gene3D" id="3.30.40.10">
    <property type="entry name" value="Zinc/RING finger domain, C3HC4 (zinc finger)"/>
    <property type="match status" value="1"/>
</dbReference>
<dbReference type="InterPro" id="IPR017907">
    <property type="entry name" value="Znf_RING_CS"/>
</dbReference>
<dbReference type="PANTHER" id="PTHR12109:SF3">
    <property type="entry name" value="RING FINGER PROTEIN 141"/>
    <property type="match status" value="1"/>
</dbReference>
<dbReference type="PROSITE" id="PS50089">
    <property type="entry name" value="ZF_RING_2"/>
    <property type="match status" value="1"/>
</dbReference>
<keyword evidence="3 5" id="KW-0863">Zinc-finger</keyword>
<reference evidence="7" key="1">
    <citation type="submission" date="2021-12" db="EMBL/GenBank/DDBJ databases">
        <authorList>
            <person name="King R."/>
        </authorList>
    </citation>
    <scope>NUCLEOTIDE SEQUENCE</scope>
</reference>
<evidence type="ECO:0000313" key="7">
    <source>
        <dbReference type="EMBL" id="CAH0561236.1"/>
    </source>
</evidence>
<feature type="domain" description="RING-type" evidence="6">
    <location>
        <begin position="131"/>
        <end position="168"/>
    </location>
</feature>
<dbReference type="InterPro" id="IPR043400">
    <property type="entry name" value="RING-HC_RNF141"/>
</dbReference>
<dbReference type="CDD" id="cd16545">
    <property type="entry name" value="RING-HC_RNF141"/>
    <property type="match status" value="1"/>
</dbReference>
<keyword evidence="2" id="KW-0479">Metal-binding</keyword>
<dbReference type="AlphaFoldDB" id="A0A9P0BAH6"/>
<evidence type="ECO:0000313" key="8">
    <source>
        <dbReference type="Proteomes" id="UP001154078"/>
    </source>
</evidence>
<dbReference type="EMBL" id="OV121138">
    <property type="protein sequence ID" value="CAH0561236.1"/>
    <property type="molecule type" value="Genomic_DNA"/>
</dbReference>